<comment type="caution">
    <text evidence="2">The sequence shown here is derived from an EMBL/GenBank/DDBJ whole genome shotgun (WGS) entry which is preliminary data.</text>
</comment>
<feature type="transmembrane region" description="Helical" evidence="1">
    <location>
        <begin position="6"/>
        <end position="26"/>
    </location>
</feature>
<evidence type="ECO:0000256" key="1">
    <source>
        <dbReference type="SAM" id="Phobius"/>
    </source>
</evidence>
<dbReference type="InParanoid" id="J9DRP1"/>
<dbReference type="Proteomes" id="UP000003163">
    <property type="component" value="Unassembled WGS sequence"/>
</dbReference>
<evidence type="ECO:0008006" key="4">
    <source>
        <dbReference type="Google" id="ProtNLM"/>
    </source>
</evidence>
<dbReference type="AlphaFoldDB" id="J9DRP1"/>
<proteinExistence type="predicted"/>
<gene>
    <name evidence="2" type="ORF">EDEG_01725</name>
</gene>
<keyword evidence="3" id="KW-1185">Reference proteome</keyword>
<evidence type="ECO:0000313" key="2">
    <source>
        <dbReference type="EMBL" id="EJW03992.1"/>
    </source>
</evidence>
<dbReference type="HOGENOM" id="CLU_625596_0_0_1"/>
<reference evidence="3" key="2">
    <citation type="submission" date="2015-07" db="EMBL/GenBank/DDBJ databases">
        <title>Contrasting host-pathogen interactions and genome evolution in two generalist and specialist microsporidian pathogens of mosquitoes.</title>
        <authorList>
            <consortium name="The Broad Institute Genomics Platform"/>
            <consortium name="The Broad Institute Genome Sequencing Center for Infectious Disease"/>
            <person name="Cuomo C.A."/>
            <person name="Sanscrainte N.D."/>
            <person name="Goldberg J.M."/>
            <person name="Heiman D."/>
            <person name="Young S."/>
            <person name="Zeng Q."/>
            <person name="Becnel J.J."/>
            <person name="Birren B.W."/>
        </authorList>
    </citation>
    <scope>NUCLEOTIDE SEQUENCE [LARGE SCALE GENOMIC DNA]</scope>
    <source>
        <strain evidence="3">USNM 41457</strain>
    </source>
</reference>
<keyword evidence="1" id="KW-1133">Transmembrane helix</keyword>
<organism evidence="2 3">
    <name type="scientific">Edhazardia aedis (strain USNM 41457)</name>
    <name type="common">Microsporidian parasite</name>
    <dbReference type="NCBI Taxonomy" id="1003232"/>
    <lineage>
        <taxon>Eukaryota</taxon>
        <taxon>Fungi</taxon>
        <taxon>Fungi incertae sedis</taxon>
        <taxon>Microsporidia</taxon>
        <taxon>Edhazardia</taxon>
    </lineage>
</organism>
<name>J9DRP1_EDHAE</name>
<reference evidence="2 3" key="1">
    <citation type="submission" date="2011-08" db="EMBL/GenBank/DDBJ databases">
        <authorList>
            <person name="Liu Z.J."/>
            <person name="Shi F.L."/>
            <person name="Lu J.Q."/>
            <person name="Li M."/>
            <person name="Wang Z.L."/>
        </authorList>
    </citation>
    <scope>NUCLEOTIDE SEQUENCE [LARGE SCALE GENOMIC DNA]</scope>
    <source>
        <strain evidence="2 3">USNM 41457</strain>
    </source>
</reference>
<accession>J9DRP1</accession>
<dbReference type="EMBL" id="AFBI03000026">
    <property type="protein sequence ID" value="EJW03992.1"/>
    <property type="molecule type" value="Genomic_DNA"/>
</dbReference>
<sequence>MRLSTFLILSSTVFIIILITILNVLISSRIPWENPSLNKPESKERKIQQINDAVFLPKDSSLHTCSAFNRYELKMSESFLREPFDALIHKIIEPIKCSNYTGIYNETGCVKCDESREYCSNCSEIYFQCFSSLKLDRLNSKELENVYETEYVPLDVVCDELICYEEYINPSISFSSLKCCFSDCKQPSHQQKMILGTNQQLFYNLRYTNKRIQITTFAKLYQRKIVVQFKKQYAKHNNESDDNKNSSFKLLSNKRFDLWKKAVAEESDKIKNKNTTEILSNISIDYFKKSKNVWFEFSDFIKIKEAFQSYFFDSCKIMVGKNKSTISDATEYCCEQTAKHLAIAQFNFLTYSKFIENNQNTYQHCTNLSDAKMIEFRFSNLSSNSYYEDYCQEFFDDDSFYKYGLKKTNRNPETWSNLEGFKNVNSDSYSIQKVGTCEMNAK</sequence>
<keyword evidence="1" id="KW-0812">Transmembrane</keyword>
<keyword evidence="1" id="KW-0472">Membrane</keyword>
<dbReference type="VEuPathDB" id="MicrosporidiaDB:EDEG_01725"/>
<evidence type="ECO:0000313" key="3">
    <source>
        <dbReference type="Proteomes" id="UP000003163"/>
    </source>
</evidence>
<protein>
    <recommendedName>
        <fullName evidence="4">Transmembrane protein</fullName>
    </recommendedName>
</protein>